<feature type="transmembrane region" description="Helical" evidence="20">
    <location>
        <begin position="116"/>
        <end position="135"/>
    </location>
</feature>
<evidence type="ECO:0000256" key="12">
    <source>
        <dbReference type="ARBA" id="ARBA00044912"/>
    </source>
</evidence>
<dbReference type="SUPFAM" id="SSF103473">
    <property type="entry name" value="MFS general substrate transporter"/>
    <property type="match status" value="1"/>
</dbReference>
<feature type="transmembrane region" description="Helical" evidence="20">
    <location>
        <begin position="331"/>
        <end position="350"/>
    </location>
</feature>
<keyword evidence="23" id="KW-1185">Reference proteome</keyword>
<comment type="catalytic activity">
    <reaction evidence="2">
        <text>L-lysyl-L-alanine(out) = L-lysyl-L-alanine(in)</text>
        <dbReference type="Rhea" id="RHEA:79399"/>
        <dbReference type="ChEBI" id="CHEBI:229954"/>
    </reaction>
</comment>
<keyword evidence="20" id="KW-0812">Transmembrane</keyword>
<dbReference type="PROSITE" id="PS50850">
    <property type="entry name" value="MFS"/>
    <property type="match status" value="1"/>
</dbReference>
<feature type="transmembrane region" description="Helical" evidence="20">
    <location>
        <begin position="356"/>
        <end position="381"/>
    </location>
</feature>
<evidence type="ECO:0000259" key="21">
    <source>
        <dbReference type="PROSITE" id="PS50850"/>
    </source>
</evidence>
<accession>A0AAD7XV82</accession>
<evidence type="ECO:0000313" key="22">
    <source>
        <dbReference type="EMBL" id="KAJ8654051.1"/>
    </source>
</evidence>
<evidence type="ECO:0000256" key="18">
    <source>
        <dbReference type="ARBA" id="ARBA00046376"/>
    </source>
</evidence>
<keyword evidence="20" id="KW-1133">Transmembrane helix</keyword>
<evidence type="ECO:0000256" key="14">
    <source>
        <dbReference type="ARBA" id="ARBA00044924"/>
    </source>
</evidence>
<evidence type="ECO:0000313" key="23">
    <source>
        <dbReference type="Proteomes" id="UP001234581"/>
    </source>
</evidence>
<evidence type="ECO:0000256" key="5">
    <source>
        <dbReference type="ARBA" id="ARBA00044884"/>
    </source>
</evidence>
<dbReference type="InterPro" id="IPR052187">
    <property type="entry name" value="MFSD1"/>
</dbReference>
<dbReference type="Proteomes" id="UP001234581">
    <property type="component" value="Unassembled WGS sequence"/>
</dbReference>
<keyword evidence="20" id="KW-0472">Membrane</keyword>
<reference evidence="22 23" key="1">
    <citation type="submission" date="2023-03" db="EMBL/GenBank/DDBJ databases">
        <title>Genome sequence of Lichtheimia ornata CBS 291.66.</title>
        <authorList>
            <person name="Mohabir J.T."/>
            <person name="Shea T.P."/>
            <person name="Kurbessoian T."/>
            <person name="Berby B."/>
            <person name="Fontaine J."/>
            <person name="Livny J."/>
            <person name="Gnirke A."/>
            <person name="Stajich J.E."/>
            <person name="Cuomo C.A."/>
        </authorList>
    </citation>
    <scope>NUCLEOTIDE SEQUENCE [LARGE SCALE GENOMIC DNA]</scope>
    <source>
        <strain evidence="22">CBS 291.66</strain>
    </source>
</reference>
<comment type="subcellular location">
    <subcellularLocation>
        <location evidence="1">Membrane</location>
        <topology evidence="1">Multi-pass membrane protein</topology>
    </subcellularLocation>
</comment>
<feature type="transmembrane region" description="Helical" evidence="20">
    <location>
        <begin position="49"/>
        <end position="69"/>
    </location>
</feature>
<evidence type="ECO:0000256" key="6">
    <source>
        <dbReference type="ARBA" id="ARBA00044891"/>
    </source>
</evidence>
<feature type="compositionally biased region" description="Polar residues" evidence="19">
    <location>
        <begin position="1"/>
        <end position="15"/>
    </location>
</feature>
<evidence type="ECO:0000256" key="15">
    <source>
        <dbReference type="ARBA" id="ARBA00044985"/>
    </source>
</evidence>
<feature type="domain" description="Major facilitator superfamily (MFS) profile" evidence="21">
    <location>
        <begin position="51"/>
        <end position="449"/>
    </location>
</feature>
<gene>
    <name evidence="22" type="ORF">O0I10_010262</name>
</gene>
<feature type="transmembrane region" description="Helical" evidence="20">
    <location>
        <begin position="173"/>
        <end position="197"/>
    </location>
</feature>
<dbReference type="PANTHER" id="PTHR23512:SF12">
    <property type="entry name" value="TRANSPORTER, PUTATIVE (AFU_ORTHOLOGUE AFUA_4G00260)-RELATED"/>
    <property type="match status" value="1"/>
</dbReference>
<feature type="region of interest" description="Disordered" evidence="19">
    <location>
        <begin position="1"/>
        <end position="37"/>
    </location>
</feature>
<dbReference type="GO" id="GO:0016020">
    <property type="term" value="C:membrane"/>
    <property type="evidence" value="ECO:0007669"/>
    <property type="project" value="UniProtKB-SubCell"/>
</dbReference>
<comment type="catalytic activity">
    <reaction evidence="5">
        <text>L-alpha-aminoacyl-L-histidine(out) = L-alpha-aminoacyl-L-histidine(in)</text>
        <dbReference type="Rhea" id="RHEA:79375"/>
        <dbReference type="ChEBI" id="CHEBI:229967"/>
    </reaction>
</comment>
<comment type="catalytic activity">
    <reaction evidence="14">
        <text>L-lysyl-glycine(out) = L-lysyl-glycine(in)</text>
        <dbReference type="Rhea" id="RHEA:79407"/>
        <dbReference type="ChEBI" id="CHEBI:191202"/>
    </reaction>
</comment>
<evidence type="ECO:0000256" key="10">
    <source>
        <dbReference type="ARBA" id="ARBA00044900"/>
    </source>
</evidence>
<dbReference type="GeneID" id="83217666"/>
<organism evidence="22 23">
    <name type="scientific">Lichtheimia ornata</name>
    <dbReference type="NCBI Taxonomy" id="688661"/>
    <lineage>
        <taxon>Eukaryota</taxon>
        <taxon>Fungi</taxon>
        <taxon>Fungi incertae sedis</taxon>
        <taxon>Mucoromycota</taxon>
        <taxon>Mucoromycotina</taxon>
        <taxon>Mucoromycetes</taxon>
        <taxon>Mucorales</taxon>
        <taxon>Lichtheimiaceae</taxon>
        <taxon>Lichtheimia</taxon>
    </lineage>
</organism>
<evidence type="ECO:0000256" key="16">
    <source>
        <dbReference type="ARBA" id="ARBA00045018"/>
    </source>
</evidence>
<comment type="catalytic activity">
    <reaction evidence="8">
        <text>L-aspartyl-L-lysine(out) = L-aspartyl-L-lysine(in)</text>
        <dbReference type="Rhea" id="RHEA:79411"/>
        <dbReference type="ChEBI" id="CHEBI:229953"/>
    </reaction>
</comment>
<evidence type="ECO:0000256" key="13">
    <source>
        <dbReference type="ARBA" id="ARBA00044919"/>
    </source>
</evidence>
<feature type="transmembrane region" description="Helical" evidence="20">
    <location>
        <begin position="209"/>
        <end position="231"/>
    </location>
</feature>
<evidence type="ECO:0000256" key="7">
    <source>
        <dbReference type="ARBA" id="ARBA00044893"/>
    </source>
</evidence>
<dbReference type="AlphaFoldDB" id="A0AAD7XV82"/>
<evidence type="ECO:0000256" key="19">
    <source>
        <dbReference type="SAM" id="MobiDB-lite"/>
    </source>
</evidence>
<feature type="transmembrane region" description="Helical" evidence="20">
    <location>
        <begin position="259"/>
        <end position="280"/>
    </location>
</feature>
<dbReference type="RefSeq" id="XP_058338965.1">
    <property type="nucleotide sequence ID" value="XM_058490244.1"/>
</dbReference>
<evidence type="ECO:0000256" key="9">
    <source>
        <dbReference type="ARBA" id="ARBA00044899"/>
    </source>
</evidence>
<comment type="catalytic activity">
    <reaction evidence="3">
        <text>L-histidyl-glycine(out) = L-histidyl-glycine(in)</text>
        <dbReference type="Rhea" id="RHEA:79395"/>
        <dbReference type="ChEBI" id="CHEBI:229957"/>
    </reaction>
</comment>
<feature type="transmembrane region" description="Helical" evidence="20">
    <location>
        <begin position="141"/>
        <end position="161"/>
    </location>
</feature>
<name>A0AAD7XV82_9FUNG</name>
<evidence type="ECO:0000256" key="2">
    <source>
        <dbReference type="ARBA" id="ARBA00044876"/>
    </source>
</evidence>
<dbReference type="EMBL" id="JARTCD010000067">
    <property type="protein sequence ID" value="KAJ8654051.1"/>
    <property type="molecule type" value="Genomic_DNA"/>
</dbReference>
<comment type="catalytic activity">
    <reaction evidence="11">
        <text>L-arginyl-glycine(out) = L-arginyl-glycine(in)</text>
        <dbReference type="Rhea" id="RHEA:79391"/>
        <dbReference type="ChEBI" id="CHEBI:229955"/>
    </reaction>
</comment>
<evidence type="ECO:0000256" key="17">
    <source>
        <dbReference type="ARBA" id="ARBA00045709"/>
    </source>
</evidence>
<protein>
    <recommendedName>
        <fullName evidence="15">Lysosomal dipeptide transporter MFSD1</fullName>
    </recommendedName>
    <alternativeName>
        <fullName evidence="16">Major facilitator superfamily domain-containing protein 1</fullName>
    </alternativeName>
</protein>
<comment type="caution">
    <text evidence="22">The sequence shown here is derived from an EMBL/GenBank/DDBJ whole genome shotgun (WGS) entry which is preliminary data.</text>
</comment>
<feature type="transmembrane region" description="Helical" evidence="20">
    <location>
        <begin position="300"/>
        <end position="324"/>
    </location>
</feature>
<evidence type="ECO:0000256" key="11">
    <source>
        <dbReference type="ARBA" id="ARBA00044903"/>
    </source>
</evidence>
<comment type="catalytic activity">
    <reaction evidence="12">
        <text>L-histidyl-L-alpha-amino acid(out) = L-histidyl-L-alpha-amino acid(in)</text>
        <dbReference type="Rhea" id="RHEA:79379"/>
        <dbReference type="ChEBI" id="CHEBI:229964"/>
    </reaction>
</comment>
<evidence type="ECO:0000256" key="4">
    <source>
        <dbReference type="ARBA" id="ARBA00044881"/>
    </source>
</evidence>
<evidence type="ECO:0000256" key="8">
    <source>
        <dbReference type="ARBA" id="ARBA00044898"/>
    </source>
</evidence>
<comment type="function">
    <text evidence="17">Lysosomal dipeptide uniporter that selectively exports lysine, arginine or histidine-containing dipeptides with a net positive charge from the lysosome lumen into the cytosol. Could play a role in a specific type of protein O-glycosylation indirectly regulating macrophages migration and tissue invasion. Also essential for liver homeostasis.</text>
</comment>
<comment type="catalytic activity">
    <reaction evidence="10">
        <text>L-lysyl-L-lysine(out) = L-lysyl-L-lysine(in)</text>
        <dbReference type="Rhea" id="RHEA:79403"/>
        <dbReference type="ChEBI" id="CHEBI:229956"/>
    </reaction>
</comment>
<evidence type="ECO:0000256" key="3">
    <source>
        <dbReference type="ARBA" id="ARBA00044878"/>
    </source>
</evidence>
<dbReference type="PANTHER" id="PTHR23512">
    <property type="entry name" value="MAJOR FACILITATOR SUPERFAMILY DOMAIN-CONTAINING PROTEIN 1"/>
    <property type="match status" value="1"/>
</dbReference>
<feature type="transmembrane region" description="Helical" evidence="20">
    <location>
        <begin position="89"/>
        <end position="109"/>
    </location>
</feature>
<dbReference type="InterPro" id="IPR020846">
    <property type="entry name" value="MFS_dom"/>
</dbReference>
<feature type="transmembrane region" description="Helical" evidence="20">
    <location>
        <begin position="480"/>
        <end position="502"/>
    </location>
</feature>
<dbReference type="InterPro" id="IPR036259">
    <property type="entry name" value="MFS_trans_sf"/>
</dbReference>
<comment type="catalytic activity">
    <reaction evidence="9">
        <text>L-arginyl-L-alpha-amino acid(out) = L-arginyl-L-alpha-amino acid(in)</text>
        <dbReference type="Rhea" id="RHEA:79371"/>
        <dbReference type="ChEBI" id="CHEBI:84315"/>
    </reaction>
</comment>
<comment type="catalytic activity">
    <reaction evidence="7">
        <text>L-alpha-aminoacyl-L-lysine(out) = L-alpha-aminoacyl-L-lysine(in)</text>
        <dbReference type="Rhea" id="RHEA:79383"/>
        <dbReference type="ChEBI" id="CHEBI:229966"/>
    </reaction>
</comment>
<evidence type="ECO:0000256" key="1">
    <source>
        <dbReference type="ARBA" id="ARBA00004141"/>
    </source>
</evidence>
<comment type="catalytic activity">
    <reaction evidence="4">
        <text>L-alpha-aminoacyl-L-arginine(out) = L-alpha-aminoacyl-L-arginine(in)</text>
        <dbReference type="Rhea" id="RHEA:79367"/>
        <dbReference type="ChEBI" id="CHEBI:229968"/>
    </reaction>
</comment>
<evidence type="ECO:0000256" key="20">
    <source>
        <dbReference type="SAM" id="Phobius"/>
    </source>
</evidence>
<dbReference type="Gene3D" id="1.20.1250.20">
    <property type="entry name" value="MFS general substrate transporter like domains"/>
    <property type="match status" value="2"/>
</dbReference>
<dbReference type="InterPro" id="IPR011701">
    <property type="entry name" value="MFS"/>
</dbReference>
<sequence length="503" mass="54861">MSFQSETTTVASNEQAPLLPKTQRNDPYNNNDDDNDDTYLINQPRKYKVVALLCAVFLAVGSHFAAHTLGAMKNIVKEDFGISNSQYGAIQSSVSIVNTVLPVFGGIVLDSFGTASGSIATTILITVGNVLVAFSTGNKSLPTMIIGRVLYGIGSGTVVIVQETILSQWFKGPSLAAVIALMMTVSRLASFAAQATVIPIANWMGWYGYGFWFSAFLCIFSLVINLMYLTLVRNVSGIRSQATNNSALRRKKTFSWSKLLYLPHCYWLIAIMEFLLGGGWGCFLHINSEFVKMRFGYDDARAAATGSIAQLLPVFLMPILGLCVDRFGKRTWMIIGSGLTFLVSLLLLNYTHIAPVVGMLFFSISLALGPVGLVSSVPIILPMSLVGTGMGLVKSSTNIGASLFDIATGLLQDMDDHQGYDGVMNFFIGVGALSVIAGLTLWFLDMSIYDALLDQSARDSRQQEQKVETSAVQEKLWANWIYGGVYLFLACLSWILFIKFVLL</sequence>
<comment type="subunit">
    <text evidence="18">Homodimer. Interacts with lysosomal protein GLMP (via lumenal domain); the interaction starts while both proteins are still in the endoplasmic reticulum and is required for stabilization of MFSD1 in lysosomes but has no direct effect on its targeting to lysosomes or transporter activity.</text>
</comment>
<comment type="catalytic activity">
    <reaction evidence="13">
        <text>L-alanyl-L-lysine(out) = L-alanyl-L-lysine(in)</text>
        <dbReference type="Rhea" id="RHEA:79415"/>
        <dbReference type="ChEBI" id="CHEBI:192470"/>
    </reaction>
</comment>
<dbReference type="GO" id="GO:0022857">
    <property type="term" value="F:transmembrane transporter activity"/>
    <property type="evidence" value="ECO:0007669"/>
    <property type="project" value="InterPro"/>
</dbReference>
<proteinExistence type="predicted"/>
<comment type="catalytic activity">
    <reaction evidence="6">
        <text>L-lysyl-L-alpha-amino acid(out) = L-lysyl-L-alpha-amino acid(in)</text>
        <dbReference type="Rhea" id="RHEA:79387"/>
        <dbReference type="ChEBI" id="CHEBI:229965"/>
    </reaction>
</comment>
<dbReference type="Pfam" id="PF07690">
    <property type="entry name" value="MFS_1"/>
    <property type="match status" value="1"/>
</dbReference>
<feature type="transmembrane region" description="Helical" evidence="20">
    <location>
        <begin position="423"/>
        <end position="444"/>
    </location>
</feature>